<evidence type="ECO:0000256" key="2">
    <source>
        <dbReference type="SAM" id="SignalP"/>
    </source>
</evidence>
<organism evidence="3 4">
    <name type="scientific">Micromonospora rosaria</name>
    <dbReference type="NCBI Taxonomy" id="47874"/>
    <lineage>
        <taxon>Bacteria</taxon>
        <taxon>Bacillati</taxon>
        <taxon>Actinomycetota</taxon>
        <taxon>Actinomycetes</taxon>
        <taxon>Micromonosporales</taxon>
        <taxon>Micromonosporaceae</taxon>
        <taxon>Micromonospora</taxon>
    </lineage>
</organism>
<accession>A0A136PU91</accession>
<dbReference type="Proteomes" id="UP000070620">
    <property type="component" value="Unassembled WGS sequence"/>
</dbReference>
<dbReference type="RefSeq" id="WP_067364522.1">
    <property type="nucleotide sequence ID" value="NZ_JBIUBN010000029.1"/>
</dbReference>
<feature type="region of interest" description="Disordered" evidence="1">
    <location>
        <begin position="27"/>
        <end position="63"/>
    </location>
</feature>
<evidence type="ECO:0000313" key="3">
    <source>
        <dbReference type="EMBL" id="KXK61706.1"/>
    </source>
</evidence>
<dbReference type="AlphaFoldDB" id="A0A136PU91"/>
<keyword evidence="2" id="KW-0732">Signal</keyword>
<evidence type="ECO:0000313" key="4">
    <source>
        <dbReference type="Proteomes" id="UP000070620"/>
    </source>
</evidence>
<proteinExistence type="predicted"/>
<feature type="signal peptide" evidence="2">
    <location>
        <begin position="1"/>
        <end position="30"/>
    </location>
</feature>
<comment type="caution">
    <text evidence="3">The sequence shown here is derived from an EMBL/GenBank/DDBJ whole genome shotgun (WGS) entry which is preliminary data.</text>
</comment>
<gene>
    <name evidence="3" type="ORF">AWW66_12375</name>
</gene>
<dbReference type="EMBL" id="LRQV01000035">
    <property type="protein sequence ID" value="KXK61706.1"/>
    <property type="molecule type" value="Genomic_DNA"/>
</dbReference>
<protein>
    <submittedName>
        <fullName evidence="3">Uncharacterized protein</fullName>
    </submittedName>
</protein>
<dbReference type="OrthoDB" id="9879445at2"/>
<sequence length="182" mass="19198">MYQALRRTAGIVTAALLVAAVLATPGTASAAPQTDPPGTGTADRRDNKPGLSNPLVLGKKPTGRNSTNTNITCYVYGGGPYLSGNSVVFSVFLDCVGGVPRSLAAGVDIYRYANSRPIPIQESFKTCAVASQTQLLCLTNPVPCFQAGSYYDGQAYLLATDELGVQHEAYFYVPPKWVGCLV</sequence>
<feature type="chain" id="PRO_5007478419" evidence="2">
    <location>
        <begin position="31"/>
        <end position="182"/>
    </location>
</feature>
<evidence type="ECO:0000256" key="1">
    <source>
        <dbReference type="SAM" id="MobiDB-lite"/>
    </source>
</evidence>
<reference evidence="3 4" key="1">
    <citation type="submission" date="2016-01" db="EMBL/GenBank/DDBJ databases">
        <title>Whole genome sequence and analysis of Micromonospora rosaria DSM 803, which can produce antibacterial substance rosamicin.</title>
        <authorList>
            <person name="Yang H."/>
            <person name="He X."/>
            <person name="Zhu D."/>
        </authorList>
    </citation>
    <scope>NUCLEOTIDE SEQUENCE [LARGE SCALE GENOMIC DNA]</scope>
    <source>
        <strain evidence="3 4">DSM 803</strain>
    </source>
</reference>
<name>A0A136PU91_9ACTN</name>
<keyword evidence="4" id="KW-1185">Reference proteome</keyword>